<keyword evidence="2" id="KW-1185">Reference proteome</keyword>
<dbReference type="EMBL" id="CM056741">
    <property type="protein sequence ID" value="KAJ8686791.1"/>
    <property type="molecule type" value="Genomic_DNA"/>
</dbReference>
<dbReference type="Proteomes" id="UP001239111">
    <property type="component" value="Chromosome 1"/>
</dbReference>
<gene>
    <name evidence="1" type="ORF">QAD02_022585</name>
</gene>
<accession>A0ACC2PV18</accession>
<name>A0ACC2PV18_9HYME</name>
<proteinExistence type="predicted"/>
<sequence>MSCRPSTNGGVTSNGQESSVFRVHISNIPLDLDDHGFHTALSEFGRVRTNLFAPKANAKSKNGWVTFYSYDDAEKAVRALNAPDHPLEMRCEFKDQSNRGSVNPPIDLSRPIIDPRYKDSILDQNDRKPIEMGVAKCTPTFDSDLHLYNPYEPPNPFYETNLMYTRGITHITRDGRRHISCGRGYTYYELPEPHYNIEEGLRNVYEKRERGLYEYASEELDDDIGPCKYCSNPTQFMCQKCSVTYYCGRACQKKDWDRHRSECVSLPPLAKKIANLSLKENGHNAAQPSSQGNDADKGPLRRPRTVPPSPPQQQKSGQQTPPNDRPKDYRPPLQTSQQQAPPEQRSPPRSVRGNANQRENGFQQSDNHASLRQQTPAAAGNFKAEATSFPAKPPQQQNQNQARPQQNQSVPQQHQARPQQNQLSSQQRKSTNEDDFAFKSNDFLPKNRFVEVMVTHVETNKECFVTKTDDVSAMALLVDKLGKFANSRKLVPPEQDVRCIIKQDQEWLRAKILHLDNVLSTVFNFDFGTVVKMKVDGVVPIDGFEEVPYYARKIFIAEGNDPGLRDIQPDDFLSVKALNVRPNGTIEVHAKVIRKAEPEIPPEVSAPKPNGIPAQPTPSAQDIAFKKLSNIPNVLDTLKIGTQGFLMLFSPKVDVEFNVTLVPQPLLELYTSLLEPLMKQSSELLAKNPNFIPKVGDLVSGLTKPDEWFRGLILSVTPSPRMIAIDEARICTPLKCVPLMKNYVDAPALGLSFQFAHNTQLPKDGCECLQFEVIEVLEPSKGVVRVSFDDESGFKGEGLLKKWQPMREQTRVQWATVKSGHPVVITHYSNQSSLYVRSKEPTDDERNNRLDQDVAKYALDPKPLDSAPVVGQMVLTKFELDGNFYRALVKKIEAPKVMIMYVDYGNDDETTIDKLLDLPDQLKMRPSCVARIKLMNVDSDIPLTEDAANYFLELIGNNALLKCTFEGDPIKDGVILKTQRNECVNEVVTKFLKPTWEKEKPKVEEQKIYTIFDLPAIKLGDAGDEIEAIALYYYKETNNAILGPNDVIAAQALQNQLGGNIKKYVETVTDHYIPREDELCIAKYQDEFYRALCIDPSASPTESRVYFIDYGNTEVVNHKDIRMFTEDFASLGSYGTVCNLSPMVPNPIPEKVVERIHDLMQEVLMEPIKVKIIKVDQDDTLLIDIPHIHAKLSEEKLI</sequence>
<evidence type="ECO:0000313" key="2">
    <source>
        <dbReference type="Proteomes" id="UP001239111"/>
    </source>
</evidence>
<evidence type="ECO:0000313" key="1">
    <source>
        <dbReference type="EMBL" id="KAJ8686791.1"/>
    </source>
</evidence>
<organism evidence="1 2">
    <name type="scientific">Eretmocerus hayati</name>
    <dbReference type="NCBI Taxonomy" id="131215"/>
    <lineage>
        <taxon>Eukaryota</taxon>
        <taxon>Metazoa</taxon>
        <taxon>Ecdysozoa</taxon>
        <taxon>Arthropoda</taxon>
        <taxon>Hexapoda</taxon>
        <taxon>Insecta</taxon>
        <taxon>Pterygota</taxon>
        <taxon>Neoptera</taxon>
        <taxon>Endopterygota</taxon>
        <taxon>Hymenoptera</taxon>
        <taxon>Apocrita</taxon>
        <taxon>Proctotrupomorpha</taxon>
        <taxon>Chalcidoidea</taxon>
        <taxon>Aphelinidae</taxon>
        <taxon>Aphelininae</taxon>
        <taxon>Eretmocerus</taxon>
    </lineage>
</organism>
<protein>
    <submittedName>
        <fullName evidence="1">Uncharacterized protein</fullName>
    </submittedName>
</protein>
<comment type="caution">
    <text evidence="1">The sequence shown here is derived from an EMBL/GenBank/DDBJ whole genome shotgun (WGS) entry which is preliminary data.</text>
</comment>
<reference evidence="1" key="1">
    <citation type="submission" date="2023-04" db="EMBL/GenBank/DDBJ databases">
        <title>A chromosome-level genome assembly of the parasitoid wasp Eretmocerus hayati.</title>
        <authorList>
            <person name="Zhong Y."/>
            <person name="Liu S."/>
            <person name="Liu Y."/>
        </authorList>
    </citation>
    <scope>NUCLEOTIDE SEQUENCE</scope>
    <source>
        <strain evidence="1">ZJU_SS_LIU_2023</strain>
    </source>
</reference>